<keyword evidence="3" id="KW-1185">Reference proteome</keyword>
<organism evidence="2 3">
    <name type="scientific">Pedobacter psychrodurus</name>
    <dbReference type="NCBI Taxonomy" id="2530456"/>
    <lineage>
        <taxon>Bacteria</taxon>
        <taxon>Pseudomonadati</taxon>
        <taxon>Bacteroidota</taxon>
        <taxon>Sphingobacteriia</taxon>
        <taxon>Sphingobacteriales</taxon>
        <taxon>Sphingobacteriaceae</taxon>
        <taxon>Pedobacter</taxon>
    </lineage>
</organism>
<name>A0A4R0Q712_9SPHI</name>
<evidence type="ECO:0008006" key="4">
    <source>
        <dbReference type="Google" id="ProtNLM"/>
    </source>
</evidence>
<comment type="caution">
    <text evidence="2">The sequence shown here is derived from an EMBL/GenBank/DDBJ whole genome shotgun (WGS) entry which is preliminary data.</text>
</comment>
<feature type="transmembrane region" description="Helical" evidence="1">
    <location>
        <begin position="39"/>
        <end position="61"/>
    </location>
</feature>
<accession>A0A4R0Q712</accession>
<keyword evidence="1" id="KW-0812">Transmembrane</keyword>
<proteinExistence type="predicted"/>
<protein>
    <recommendedName>
        <fullName evidence="4">Outer membrane protein beta-barrel domain-containing protein</fullName>
    </recommendedName>
</protein>
<dbReference type="EMBL" id="SJSO01000003">
    <property type="protein sequence ID" value="TCD28655.1"/>
    <property type="molecule type" value="Genomic_DNA"/>
</dbReference>
<reference evidence="2 3" key="1">
    <citation type="submission" date="2019-02" db="EMBL/GenBank/DDBJ databases">
        <title>Pedobacter sp. RP-3-21 sp. nov., isolated from Arctic soil.</title>
        <authorList>
            <person name="Dahal R.H."/>
        </authorList>
    </citation>
    <scope>NUCLEOTIDE SEQUENCE [LARGE SCALE GENOMIC DNA]</scope>
    <source>
        <strain evidence="2 3">RP-3-21</strain>
    </source>
</reference>
<keyword evidence="1" id="KW-0472">Membrane</keyword>
<dbReference type="AlphaFoldDB" id="A0A4R0Q712"/>
<evidence type="ECO:0000256" key="1">
    <source>
        <dbReference type="SAM" id="Phobius"/>
    </source>
</evidence>
<evidence type="ECO:0000313" key="3">
    <source>
        <dbReference type="Proteomes" id="UP000293925"/>
    </source>
</evidence>
<keyword evidence="1" id="KW-1133">Transmembrane helix</keyword>
<dbReference type="OrthoDB" id="1419682at2"/>
<dbReference type="Proteomes" id="UP000293925">
    <property type="component" value="Unassembled WGS sequence"/>
</dbReference>
<gene>
    <name evidence="2" type="ORF">EZ456_04510</name>
</gene>
<sequence>MMNDDIDDLIAQLQDFEIPYREGAWENLRQRRSRSLRLIFFRPLLKYVAVWFLMLAIPLTLQKNFRPSEIAGSVVTINHEMPELRMHGNAVAVSKKVVHGSTLKTDTTQDEQVNMRSISATPSALIEMSVPEPADARIAVVRLPLSGLRSTKDGFLEFLEKEQSKSGGQTAPAVVKRKLDYAFSIGVSTDSRTVERLNIEAGVSYPLNKRLLVYSGISLGSFGTEQQLPDQATFEKSTKLVRADLNGITIPVEVEYRPNEHIFFKGGMSASLITKHHGTLSYNEKISSFQSFSDAEGNMQIKEVVIDKPVSEEITDANFTPSRPVLFYNLSAGYRIPLFTSARIAMEPYLRVPVTSYGEYKLNLFQGGLKFRLDF</sequence>
<evidence type="ECO:0000313" key="2">
    <source>
        <dbReference type="EMBL" id="TCD28655.1"/>
    </source>
</evidence>